<dbReference type="Proteomes" id="UP001187415">
    <property type="component" value="Unassembled WGS sequence"/>
</dbReference>
<feature type="compositionally biased region" description="Basic and acidic residues" evidence="1">
    <location>
        <begin position="1"/>
        <end position="17"/>
    </location>
</feature>
<reference evidence="2" key="1">
    <citation type="submission" date="2023-07" db="EMBL/GenBank/DDBJ databases">
        <title>Chromosome-level Genome Assembly of Striped Snakehead (Channa striata).</title>
        <authorList>
            <person name="Liu H."/>
        </authorList>
    </citation>
    <scope>NUCLEOTIDE SEQUENCE</scope>
    <source>
        <strain evidence="2">Gz</strain>
        <tissue evidence="2">Muscle</tissue>
    </source>
</reference>
<feature type="compositionally biased region" description="Pro residues" evidence="1">
    <location>
        <begin position="256"/>
        <end position="267"/>
    </location>
</feature>
<dbReference type="AlphaFoldDB" id="A0AA88IME9"/>
<evidence type="ECO:0008006" key="4">
    <source>
        <dbReference type="Google" id="ProtNLM"/>
    </source>
</evidence>
<feature type="region of interest" description="Disordered" evidence="1">
    <location>
        <begin position="200"/>
        <end position="267"/>
    </location>
</feature>
<evidence type="ECO:0000313" key="3">
    <source>
        <dbReference type="Proteomes" id="UP001187415"/>
    </source>
</evidence>
<organism evidence="2 3">
    <name type="scientific">Channa striata</name>
    <name type="common">Snakehead murrel</name>
    <name type="synonym">Ophicephalus striatus</name>
    <dbReference type="NCBI Taxonomy" id="64152"/>
    <lineage>
        <taxon>Eukaryota</taxon>
        <taxon>Metazoa</taxon>
        <taxon>Chordata</taxon>
        <taxon>Craniata</taxon>
        <taxon>Vertebrata</taxon>
        <taxon>Euteleostomi</taxon>
        <taxon>Actinopterygii</taxon>
        <taxon>Neopterygii</taxon>
        <taxon>Teleostei</taxon>
        <taxon>Neoteleostei</taxon>
        <taxon>Acanthomorphata</taxon>
        <taxon>Anabantaria</taxon>
        <taxon>Anabantiformes</taxon>
        <taxon>Channoidei</taxon>
        <taxon>Channidae</taxon>
        <taxon>Channa</taxon>
    </lineage>
</organism>
<name>A0AA88IME9_CHASR</name>
<evidence type="ECO:0000256" key="1">
    <source>
        <dbReference type="SAM" id="MobiDB-lite"/>
    </source>
</evidence>
<gene>
    <name evidence="2" type="ORF">Q5P01_025353</name>
</gene>
<evidence type="ECO:0000313" key="2">
    <source>
        <dbReference type="EMBL" id="KAK2817162.1"/>
    </source>
</evidence>
<proteinExistence type="predicted"/>
<protein>
    <recommendedName>
        <fullName evidence="4">Hemogen</fullName>
    </recommendedName>
</protein>
<feature type="compositionally biased region" description="Polar residues" evidence="1">
    <location>
        <begin position="237"/>
        <end position="255"/>
    </location>
</feature>
<keyword evidence="3" id="KW-1185">Reference proteome</keyword>
<accession>A0AA88IME9</accession>
<sequence length="267" mass="28635">MEETLQQEKDSEYKNPNEDQGGIRLRLRDRDLLRKRKAEAEEKKTNQGESHRKRPRADEKSGTKKRGRPRKTEPTSEISVIQEEAAVTQEAPAVVWCSFTPILAVGGDTLESQPASVLAAPAPKLVLGSVQSSIFAPALTSPAPVSAAPAVVSASVPVASSANSLDTSVLASDGAAPALSQTLFPAVAPASQLLETLYTESQDREANDQVLIEDLGPDEEEDISTSQDKRADEDLSETSQINLPEQNKMFSVPTLSSPPPQENLPGN</sequence>
<comment type="caution">
    <text evidence="2">The sequence shown here is derived from an EMBL/GenBank/DDBJ whole genome shotgun (WGS) entry which is preliminary data.</text>
</comment>
<feature type="region of interest" description="Disordered" evidence="1">
    <location>
        <begin position="1"/>
        <end position="79"/>
    </location>
</feature>
<feature type="compositionally biased region" description="Basic and acidic residues" evidence="1">
    <location>
        <begin position="26"/>
        <end position="62"/>
    </location>
</feature>
<dbReference type="EMBL" id="JAUPFM010000021">
    <property type="protein sequence ID" value="KAK2817162.1"/>
    <property type="molecule type" value="Genomic_DNA"/>
</dbReference>